<accession>A0A517M3Y0</accession>
<evidence type="ECO:0000313" key="3">
    <source>
        <dbReference type="Proteomes" id="UP000319557"/>
    </source>
</evidence>
<dbReference type="EMBL" id="CP036261">
    <property type="protein sequence ID" value="QDS89592.1"/>
    <property type="molecule type" value="Genomic_DNA"/>
</dbReference>
<keyword evidence="1" id="KW-0175">Coiled coil</keyword>
<protein>
    <recommendedName>
        <fullName evidence="4">ATPase AAA-type core domain-containing protein</fullName>
    </recommendedName>
</protein>
<name>A0A517M3Y0_9BACT</name>
<dbReference type="KEGG" id="ruv:EC9_37920"/>
<evidence type="ECO:0008006" key="4">
    <source>
        <dbReference type="Google" id="ProtNLM"/>
    </source>
</evidence>
<evidence type="ECO:0000256" key="1">
    <source>
        <dbReference type="SAM" id="Coils"/>
    </source>
</evidence>
<dbReference type="CDD" id="cd00267">
    <property type="entry name" value="ABC_ATPase"/>
    <property type="match status" value="1"/>
</dbReference>
<sequence>MRDLWSSLQGKLDITPSQVTSKTNEGVWVPYEKGCTAIRDLGGLVSIHAGKKSNSFENIKNNPPFKQQVKTDILRECVDILEVQSDGDCTGYRDIVFPSVRFRRPIVVGSDNHDIRNYSTKCSCWIRGDATFEALKHVCCEPDDRVYLGEIPPLLERVASNRTRYIRSVEVRKVANAKLSETWFDCEIPLNHGLVAVIGNKGGGKSAFADIIGLLGDSDAGDDFSFLNADKFCKANNNKARSFTGTMTWESGGASKRLLSERITAEVESVKYLPQEYIEGVCNELQEHDGGRFSEELASVIFSHVEHSDRLKCNTFDELLQYKTAEKLKAVAVRRESLNTLITSLVAQERLSSPSHIQTINEQIASKKRVLDAHNAAKPAEVPKPVEDEAARAKTENAEKTIAELTAKADELQKNLETANQLLTQANRRIAAADRLTTRLTSFEAEVSMLKEQSGKDCADLGLSIDDIVNITVNKTRITEAKALATEQSQTQSKIVAPEPENSLARQIASIEQQMAEIRNALAGPSKKYHQYLIELKNWQTRRDAIVGSEDKDDTLIFYEKQREDCDAAAKGVPSILDQVITKAIEVYHDIDALAAVYSDLYAPVQRFIEKHPLAKTQFHMSFETKIVEQRFAVDFLSHIAQNRKGSFNGSIEGSERITGLLRETDFNTAESAAEFLRKVWHALHNDLRNAPPQQSHVTDQLAKGSTAQQLYEHLFGFEYLRPFFTLRWAGKDVSQLSPGERGTLLLVFYLLIDRADIPLIIDQPEENLDNQTVFNVLVPSIKEARSRRQIIIVTHNPNLAVVCDADQIICASIDKEDGNTVTYVGGAIENPGINNRILDILEGTRPAFDNRDSKYHPK</sequence>
<reference evidence="2 3" key="1">
    <citation type="submission" date="2019-02" db="EMBL/GenBank/DDBJ databases">
        <title>Deep-cultivation of Planctomycetes and their phenomic and genomic characterization uncovers novel biology.</title>
        <authorList>
            <person name="Wiegand S."/>
            <person name="Jogler M."/>
            <person name="Boedeker C."/>
            <person name="Pinto D."/>
            <person name="Vollmers J."/>
            <person name="Rivas-Marin E."/>
            <person name="Kohn T."/>
            <person name="Peeters S.H."/>
            <person name="Heuer A."/>
            <person name="Rast P."/>
            <person name="Oberbeckmann S."/>
            <person name="Bunk B."/>
            <person name="Jeske O."/>
            <person name="Meyerdierks A."/>
            <person name="Storesund J.E."/>
            <person name="Kallscheuer N."/>
            <person name="Luecker S."/>
            <person name="Lage O.M."/>
            <person name="Pohl T."/>
            <person name="Merkel B.J."/>
            <person name="Hornburger P."/>
            <person name="Mueller R.-W."/>
            <person name="Bruemmer F."/>
            <person name="Labrenz M."/>
            <person name="Spormann A.M."/>
            <person name="Op den Camp H."/>
            <person name="Overmann J."/>
            <person name="Amann R."/>
            <person name="Jetten M.S.M."/>
            <person name="Mascher T."/>
            <person name="Medema M.H."/>
            <person name="Devos D.P."/>
            <person name="Kaster A.-K."/>
            <person name="Ovreas L."/>
            <person name="Rohde M."/>
            <person name="Galperin M.Y."/>
            <person name="Jogler C."/>
        </authorList>
    </citation>
    <scope>NUCLEOTIDE SEQUENCE [LARGE SCALE GENOMIC DNA]</scope>
    <source>
        <strain evidence="2 3">EC9</strain>
    </source>
</reference>
<evidence type="ECO:0000313" key="2">
    <source>
        <dbReference type="EMBL" id="QDS89592.1"/>
    </source>
</evidence>
<dbReference type="Gene3D" id="3.40.50.300">
    <property type="entry name" value="P-loop containing nucleotide triphosphate hydrolases"/>
    <property type="match status" value="2"/>
</dbReference>
<dbReference type="InterPro" id="IPR054787">
    <property type="entry name" value="TrlF_ATPase"/>
</dbReference>
<feature type="coiled-coil region" evidence="1">
    <location>
        <begin position="388"/>
        <end position="453"/>
    </location>
</feature>
<dbReference type="InterPro" id="IPR027417">
    <property type="entry name" value="P-loop_NTPase"/>
</dbReference>
<gene>
    <name evidence="2" type="ORF">EC9_37920</name>
</gene>
<dbReference type="NCBIfam" id="NF045780">
    <property type="entry name" value="TrlF_fam_ATP"/>
    <property type="match status" value="1"/>
</dbReference>
<dbReference type="Proteomes" id="UP000319557">
    <property type="component" value="Chromosome"/>
</dbReference>
<organism evidence="2 3">
    <name type="scientific">Rosistilla ulvae</name>
    <dbReference type="NCBI Taxonomy" id="1930277"/>
    <lineage>
        <taxon>Bacteria</taxon>
        <taxon>Pseudomonadati</taxon>
        <taxon>Planctomycetota</taxon>
        <taxon>Planctomycetia</taxon>
        <taxon>Pirellulales</taxon>
        <taxon>Pirellulaceae</taxon>
        <taxon>Rosistilla</taxon>
    </lineage>
</organism>
<dbReference type="AlphaFoldDB" id="A0A517M3Y0"/>
<proteinExistence type="predicted"/>
<keyword evidence="3" id="KW-1185">Reference proteome</keyword>
<dbReference type="SUPFAM" id="SSF52540">
    <property type="entry name" value="P-loop containing nucleoside triphosphate hydrolases"/>
    <property type="match status" value="1"/>
</dbReference>